<organism evidence="1 2">
    <name type="scientific">Brucella pecoris</name>
    <dbReference type="NCBI Taxonomy" id="867683"/>
    <lineage>
        <taxon>Bacteria</taxon>
        <taxon>Pseudomonadati</taxon>
        <taxon>Pseudomonadota</taxon>
        <taxon>Alphaproteobacteria</taxon>
        <taxon>Hyphomicrobiales</taxon>
        <taxon>Brucellaceae</taxon>
        <taxon>Brucella/Ochrobactrum group</taxon>
        <taxon>Brucella</taxon>
    </lineage>
</organism>
<gene>
    <name evidence="1" type="ORF">FIB18_24005</name>
</gene>
<dbReference type="InterPro" id="IPR021795">
    <property type="entry name" value="DUF3363"/>
</dbReference>
<comment type="caution">
    <text evidence="1">The sequence shown here is derived from an EMBL/GenBank/DDBJ whole genome shotgun (WGS) entry which is preliminary data.</text>
</comment>
<dbReference type="Proteomes" id="UP000313390">
    <property type="component" value="Unassembled WGS sequence"/>
</dbReference>
<evidence type="ECO:0000313" key="1">
    <source>
        <dbReference type="EMBL" id="TNV08677.1"/>
    </source>
</evidence>
<protein>
    <submittedName>
        <fullName evidence="1">DUF3363 domain-containing protein</fullName>
    </submittedName>
</protein>
<name>A0A5C5CBN2_9HYPH</name>
<dbReference type="Pfam" id="PF11843">
    <property type="entry name" value="DUF3363"/>
    <property type="match status" value="2"/>
</dbReference>
<dbReference type="OrthoDB" id="9809969at2"/>
<reference evidence="1 2" key="1">
    <citation type="journal article" date="2011" name="Int. J. Syst. Evol. Microbiol.">
        <title>Ochrobactrum pecoris sp. nov., isolated from farm animals.</title>
        <authorList>
            <person name="Kampfer P."/>
            <person name="Huber B."/>
            <person name="Busse H.J."/>
            <person name="Scholz H.C."/>
            <person name="Tomaso H."/>
            <person name="Hotzel H."/>
            <person name="Melzer F."/>
        </authorList>
    </citation>
    <scope>NUCLEOTIDE SEQUENCE [LARGE SCALE GENOMIC DNA]</scope>
    <source>
        <strain evidence="1 2">08RB2639</strain>
    </source>
</reference>
<evidence type="ECO:0000313" key="2">
    <source>
        <dbReference type="Proteomes" id="UP000313390"/>
    </source>
</evidence>
<dbReference type="AlphaFoldDB" id="A0A5C5CBN2"/>
<sequence length="461" mass="51116">MGAASFMPPPEDAGEMEDLRAFTRDLARQMEADLGTDLDWIAVEHWNTDNPHVHLLVRGVDDKGKDLVIARDYISTGLRSRAEDLVSIELGPKPEHEITNALEREIDADRWTRLDGAIRSLAEETGHVDLRPDNGITGSDDPEFRRLLIRRMQKLEDMGLATSKGSGEWTLKNNAEKTLRELGMRDDIIKTMHRAFTSQGQDRGIGDYAIDSASTLSGDTPVIGRLVEKGLHDELTGEAYAVIDATDGRAHHVRFRGVEVFEHAPDIGGVVEVRRFGSPDDPKPTLTLANRSDLDLQHQITAPGATWLDHRLVESDPMPLAERGFGAEVRNAMSARAEHLTEEGLARRQGQRIILQRNLLSTLRSRELDAMAQRLATETGLHHLDKAKPGEYVSGTIRQRLDLSSGRFAMIETVDPDGGPGFRLVPWSKEIDRNIGRHITGVMRDTGGIDWGIGRSRGLGL</sequence>
<dbReference type="EMBL" id="VEWK01000030">
    <property type="protein sequence ID" value="TNV08677.1"/>
    <property type="molecule type" value="Genomic_DNA"/>
</dbReference>
<accession>A0A5C5CBN2</accession>
<proteinExistence type="predicted"/>